<evidence type="ECO:0000256" key="2">
    <source>
        <dbReference type="SAM" id="MobiDB-lite"/>
    </source>
</evidence>
<dbReference type="NCBIfam" id="TIGR00350">
    <property type="entry name" value="lytR_cpsA_psr"/>
    <property type="match status" value="1"/>
</dbReference>
<feature type="region of interest" description="Disordered" evidence="2">
    <location>
        <begin position="295"/>
        <end position="323"/>
    </location>
</feature>
<accession>A0ABN2MVY8</accession>
<evidence type="ECO:0000313" key="6">
    <source>
        <dbReference type="Proteomes" id="UP001500449"/>
    </source>
</evidence>
<dbReference type="Proteomes" id="UP001500449">
    <property type="component" value="Unassembled WGS sequence"/>
</dbReference>
<evidence type="ECO:0000259" key="4">
    <source>
        <dbReference type="Pfam" id="PF13399"/>
    </source>
</evidence>
<feature type="domain" description="LytR/CpsA/Psr regulator C-terminal" evidence="4">
    <location>
        <begin position="670"/>
        <end position="754"/>
    </location>
</feature>
<name>A0ABN2MVY8_9PSEU</name>
<dbReference type="Pfam" id="PF03816">
    <property type="entry name" value="LytR_cpsA_psr"/>
    <property type="match status" value="1"/>
</dbReference>
<organism evidence="5 6">
    <name type="scientific">Pseudonocardia ailaonensis</name>
    <dbReference type="NCBI Taxonomy" id="367279"/>
    <lineage>
        <taxon>Bacteria</taxon>
        <taxon>Bacillati</taxon>
        <taxon>Actinomycetota</taxon>
        <taxon>Actinomycetes</taxon>
        <taxon>Pseudonocardiales</taxon>
        <taxon>Pseudonocardiaceae</taxon>
        <taxon>Pseudonocardia</taxon>
    </lineage>
</organism>
<feature type="compositionally biased region" description="Basic and acidic residues" evidence="2">
    <location>
        <begin position="251"/>
        <end position="262"/>
    </location>
</feature>
<comment type="caution">
    <text evidence="5">The sequence shown here is derived from an EMBL/GenBank/DDBJ whole genome shotgun (WGS) entry which is preliminary data.</text>
</comment>
<evidence type="ECO:0008006" key="7">
    <source>
        <dbReference type="Google" id="ProtNLM"/>
    </source>
</evidence>
<feature type="compositionally biased region" description="Low complexity" evidence="2">
    <location>
        <begin position="217"/>
        <end position="250"/>
    </location>
</feature>
<dbReference type="Gene3D" id="3.40.630.190">
    <property type="entry name" value="LCP protein"/>
    <property type="match status" value="1"/>
</dbReference>
<dbReference type="Gene3D" id="3.30.70.2390">
    <property type="match status" value="1"/>
</dbReference>
<dbReference type="InterPro" id="IPR027381">
    <property type="entry name" value="LytR/CpsA/Psr_C"/>
</dbReference>
<feature type="compositionally biased region" description="Low complexity" evidence="2">
    <location>
        <begin position="64"/>
        <end position="90"/>
    </location>
</feature>
<feature type="domain" description="Cell envelope-related transcriptional attenuator" evidence="3">
    <location>
        <begin position="404"/>
        <end position="568"/>
    </location>
</feature>
<dbReference type="EMBL" id="BAAAQK010000005">
    <property type="protein sequence ID" value="GAA1839236.1"/>
    <property type="molecule type" value="Genomic_DNA"/>
</dbReference>
<protein>
    <recommendedName>
        <fullName evidence="7">LytR family transcriptional regulator</fullName>
    </recommendedName>
</protein>
<comment type="similarity">
    <text evidence="1">Belongs to the LytR/CpsA/Psr (LCP) family.</text>
</comment>
<dbReference type="PANTHER" id="PTHR33392">
    <property type="entry name" value="POLYISOPRENYL-TEICHOIC ACID--PEPTIDOGLYCAN TEICHOIC ACID TRANSFERASE TAGU"/>
    <property type="match status" value="1"/>
</dbReference>
<dbReference type="PANTHER" id="PTHR33392:SF6">
    <property type="entry name" value="POLYISOPRENYL-TEICHOIC ACID--PEPTIDOGLYCAN TEICHOIC ACID TRANSFERASE TAGU"/>
    <property type="match status" value="1"/>
</dbReference>
<evidence type="ECO:0000259" key="3">
    <source>
        <dbReference type="Pfam" id="PF03816"/>
    </source>
</evidence>
<gene>
    <name evidence="5" type="ORF">GCM10009836_17870</name>
</gene>
<evidence type="ECO:0000313" key="5">
    <source>
        <dbReference type="EMBL" id="GAA1839236.1"/>
    </source>
</evidence>
<dbReference type="RefSeq" id="WP_344414426.1">
    <property type="nucleotide sequence ID" value="NZ_BAAAQK010000005.1"/>
</dbReference>
<evidence type="ECO:0000256" key="1">
    <source>
        <dbReference type="ARBA" id="ARBA00006068"/>
    </source>
</evidence>
<dbReference type="Pfam" id="PF13399">
    <property type="entry name" value="LytR_C"/>
    <property type="match status" value="1"/>
</dbReference>
<dbReference type="InterPro" id="IPR050922">
    <property type="entry name" value="LytR/CpsA/Psr_CW_biosynth"/>
</dbReference>
<feature type="compositionally biased region" description="Pro residues" evidence="2">
    <location>
        <begin position="200"/>
        <end position="216"/>
    </location>
</feature>
<feature type="compositionally biased region" description="Low complexity" evidence="2">
    <location>
        <begin position="103"/>
        <end position="199"/>
    </location>
</feature>
<proteinExistence type="inferred from homology"/>
<sequence>MRDEDDRASQGSRTGRRSRRLEDSGPDDVLARLGIRAPAEPAPEPWLEREDEPRPVSPTRAAERSAPVAPTAPRPAGAPRGPAGPRQGPNGIPPRPPGPHRPGPNGLRQTVQVPQRPRQPQPQQLQARSTQTQTPPTQTPQAQTPQAEATQALTPQAPARQAQPPRAQTPQAQPPQTQQAQTQPAQPVQRPRPQQARPPQRGPQPPRPAAPQPGAPPQSLAAQQPPAAQIRPPAAIADSAPSAPSTAPSGPDRRSTAPRGEDTALVDKIVDEEQDRVDRIDASLIRLTAIHRGEDLPDEDAEDGGPEHRVTRGSRALEAPPAPPLSRRGLIGRIVAAAAALLTFAGLALGWGATRWMDSTIRTVAALDPGTGVLDAAAQQGDENVLILGTASGSSGETTTAARRSDTLMLAHLPADGGKAAGVSFPLDLEINRPPCPRWDAAAAAYVGGTVPAETRIPLSSAYAVGGPRCLVRTIQQLSGMPVTRFVALDLPGIKDMVDALGGVNVCVTRPVVDAVLGPVVPQAGTSRLGGDQAVRFAEAGQVQGDPSASYGQAQRQQQLLAATFGQALSASTLLNPVSTRDFAAALSRSMLADDVDVNDLLRVTGSLDRLDGPQAAFVPVPVSAVPNTRGNRELRDTEAGRLFGALRKHQALPEATTPVASTAGPKPGDVTVGIQNASDRAGLAGQVSGSLRSLGFGIGEVGNAAAPSPDTVLRFSPDRADAAQLLGTVVPGATLVQDPGSTGTLQLVLGRGFDGTVRAPVEQAPATTAQEPAATCT</sequence>
<feature type="region of interest" description="Disordered" evidence="2">
    <location>
        <begin position="1"/>
        <end position="270"/>
    </location>
</feature>
<reference evidence="5 6" key="1">
    <citation type="journal article" date="2019" name="Int. J. Syst. Evol. Microbiol.">
        <title>The Global Catalogue of Microorganisms (GCM) 10K type strain sequencing project: providing services to taxonomists for standard genome sequencing and annotation.</title>
        <authorList>
            <consortium name="The Broad Institute Genomics Platform"/>
            <consortium name="The Broad Institute Genome Sequencing Center for Infectious Disease"/>
            <person name="Wu L."/>
            <person name="Ma J."/>
        </authorList>
    </citation>
    <scope>NUCLEOTIDE SEQUENCE [LARGE SCALE GENOMIC DNA]</scope>
    <source>
        <strain evidence="5 6">JCM 16009</strain>
    </source>
</reference>
<dbReference type="InterPro" id="IPR004474">
    <property type="entry name" value="LytR_CpsA_psr"/>
</dbReference>
<feature type="compositionally biased region" description="Pro residues" evidence="2">
    <location>
        <begin position="91"/>
        <end position="102"/>
    </location>
</feature>
<keyword evidence="6" id="KW-1185">Reference proteome</keyword>